<reference evidence="1 2" key="1">
    <citation type="submission" date="2020-08" db="EMBL/GenBank/DDBJ databases">
        <title>Genomic Encyclopedia of Type Strains, Phase IV (KMG-IV): sequencing the most valuable type-strain genomes for metagenomic binning, comparative biology and taxonomic classification.</title>
        <authorList>
            <person name="Goeker M."/>
        </authorList>
    </citation>
    <scope>NUCLEOTIDE SEQUENCE [LARGE SCALE GENOMIC DNA]</scope>
    <source>
        <strain evidence="1 2">DSM 16325</strain>
    </source>
</reference>
<dbReference type="SUPFAM" id="SSF143011">
    <property type="entry name" value="RelE-like"/>
    <property type="match status" value="1"/>
</dbReference>
<proteinExistence type="predicted"/>
<dbReference type="RefSeq" id="WP_183253956.1">
    <property type="nucleotide sequence ID" value="NZ_JACHEP010000009.1"/>
</dbReference>
<protein>
    <submittedName>
        <fullName evidence="1">Proteic killer suppression protein</fullName>
    </submittedName>
</protein>
<keyword evidence="2" id="KW-1185">Reference proteome</keyword>
<dbReference type="EMBL" id="JACHEP010000009">
    <property type="protein sequence ID" value="MBB5324870.1"/>
    <property type="molecule type" value="Genomic_DNA"/>
</dbReference>
<dbReference type="InterPro" id="IPR035093">
    <property type="entry name" value="RelE/ParE_toxin_dom_sf"/>
</dbReference>
<organism evidence="1 2">
    <name type="scientific">Anoxybacteroides tepidamans</name>
    <dbReference type="NCBI Taxonomy" id="265948"/>
    <lineage>
        <taxon>Bacteria</taxon>
        <taxon>Bacillati</taxon>
        <taxon>Bacillota</taxon>
        <taxon>Bacilli</taxon>
        <taxon>Bacillales</taxon>
        <taxon>Anoxybacillaceae</taxon>
        <taxon>Anoxybacteroides</taxon>
    </lineage>
</organism>
<evidence type="ECO:0000313" key="2">
    <source>
        <dbReference type="Proteomes" id="UP000520011"/>
    </source>
</evidence>
<dbReference type="Proteomes" id="UP000520011">
    <property type="component" value="Unassembled WGS sequence"/>
</dbReference>
<name>A0A7W8MWQ4_9BACL</name>
<evidence type="ECO:0000313" key="1">
    <source>
        <dbReference type="EMBL" id="MBB5324870.1"/>
    </source>
</evidence>
<gene>
    <name evidence="1" type="ORF">HNQ34_001968</name>
</gene>
<accession>A0A7W8MWQ4</accession>
<comment type="caution">
    <text evidence="1">The sequence shown here is derived from an EMBL/GenBank/DDBJ whole genome shotgun (WGS) entry which is preliminary data.</text>
</comment>
<dbReference type="Gene3D" id="3.30.2310.20">
    <property type="entry name" value="RelE-like"/>
    <property type="match status" value="1"/>
</dbReference>
<dbReference type="AlphaFoldDB" id="A0A7W8MWQ4"/>
<sequence length="113" mass="12939">MDISFKNKKMEKVLNSNSAMQKEYGQLTRKIQQRLAELRAAPCLNDISHLPPPRLHQLEGERDEQFAVDVKHPFRIVFVPNHDPIPRKPDGGIDRSMVTAIKIIEVGVDYHGK</sequence>